<dbReference type="AlphaFoldDB" id="Q5WRW7"/>
<reference evidence="1 2" key="1">
    <citation type="journal article" date="2004" name="Nat. Genet.">
        <title>Evidence in the Legionella pneumophila genome for exploitation of host cell functions and high genome plasticity.</title>
        <authorList>
            <person name="Cazalet C."/>
            <person name="Rusniok C."/>
            <person name="Bruggemann H."/>
            <person name="Zidane N."/>
            <person name="Magnier A."/>
            <person name="Ma L."/>
            <person name="Tichit M."/>
            <person name="Jarraud S."/>
            <person name="Bouchier C."/>
            <person name="Vandenesch F."/>
            <person name="Kunst F."/>
            <person name="Etienne J."/>
            <person name="Glaser P."/>
            <person name="Buchrieser C."/>
        </authorList>
    </citation>
    <scope>NUCLEOTIDE SEQUENCE [LARGE SCALE GENOMIC DNA]</scope>
    <source>
        <strain evidence="1 2">Lens</strain>
        <plasmid evidence="2">Plasmid pLPL</plasmid>
    </source>
</reference>
<keyword evidence="1" id="KW-0614">Plasmid</keyword>
<organism evidence="1 2">
    <name type="scientific">Legionella pneumophila (strain Lens)</name>
    <dbReference type="NCBI Taxonomy" id="297245"/>
    <lineage>
        <taxon>Bacteria</taxon>
        <taxon>Pseudomonadati</taxon>
        <taxon>Pseudomonadota</taxon>
        <taxon>Gammaproteobacteria</taxon>
        <taxon>Legionellales</taxon>
        <taxon>Legionellaceae</taxon>
        <taxon>Legionella</taxon>
    </lineage>
</organism>
<protein>
    <submittedName>
        <fullName evidence="1">Uncharacterized protein</fullName>
    </submittedName>
</protein>
<dbReference type="HOGENOM" id="CLU_130908_0_0_6"/>
<accession>Q5WRW7</accession>
<dbReference type="KEGG" id="lpf:plpl0041"/>
<evidence type="ECO:0000313" key="2">
    <source>
        <dbReference type="Proteomes" id="UP000002517"/>
    </source>
</evidence>
<dbReference type="Proteomes" id="UP000002517">
    <property type="component" value="Plasmid pLPL"/>
</dbReference>
<sequence>MSLNQLNIILFGMLISQFVLADVPVEVIGSCKNSRAVNASVTYTKIIPPAGVDDSPGCTNHIESTEGSFNYGAITCNHENYLILKSDRINLNTAQNHSVNPSITPGNRITQLSDWSKIVFDNNEYLCIDVELSQSGEGADVSQYYIVENAFNTSTPVLHFYFFNKDIMPMTDAN</sequence>
<geneLocation type="plasmid" evidence="1 2">
    <name>pLPL</name>
</geneLocation>
<name>Q5WRW7_LEGPL</name>
<dbReference type="RefSeq" id="WP_011212631.1">
    <property type="nucleotide sequence ID" value="NC_006366.1"/>
</dbReference>
<gene>
    <name evidence="1" type="ordered locus">plpl0041</name>
</gene>
<dbReference type="EMBL" id="CR628339">
    <property type="protein sequence ID" value="CAH17360.1"/>
    <property type="molecule type" value="Genomic_DNA"/>
</dbReference>
<proteinExistence type="predicted"/>
<evidence type="ECO:0000313" key="1">
    <source>
        <dbReference type="EMBL" id="CAH17360.1"/>
    </source>
</evidence>